<dbReference type="Proteomes" id="UP001501231">
    <property type="component" value="Unassembled WGS sequence"/>
</dbReference>
<dbReference type="InterPro" id="IPR051120">
    <property type="entry name" value="ABC_AA/LPS_Transport"/>
</dbReference>
<evidence type="ECO:0000256" key="2">
    <source>
        <dbReference type="ARBA" id="ARBA00022741"/>
    </source>
</evidence>
<gene>
    <name evidence="7" type="ORF">GCM10010191_08590</name>
</gene>
<evidence type="ECO:0000259" key="6">
    <source>
        <dbReference type="PROSITE" id="PS50893"/>
    </source>
</evidence>
<evidence type="ECO:0000313" key="8">
    <source>
        <dbReference type="Proteomes" id="UP001501231"/>
    </source>
</evidence>
<keyword evidence="2" id="KW-0547">Nucleotide-binding</keyword>
<dbReference type="PROSITE" id="PS50893">
    <property type="entry name" value="ABC_TRANSPORTER_2"/>
    <property type="match status" value="1"/>
</dbReference>
<evidence type="ECO:0000256" key="4">
    <source>
        <dbReference type="SAM" id="MobiDB-lite"/>
    </source>
</evidence>
<feature type="domain" description="ABC transporter" evidence="6">
    <location>
        <begin position="9"/>
        <end position="258"/>
    </location>
</feature>
<evidence type="ECO:0000259" key="5">
    <source>
        <dbReference type="PROSITE" id="PS50814"/>
    </source>
</evidence>
<dbReference type="SUPFAM" id="SSF52540">
    <property type="entry name" value="P-loop containing nucleoside triphosphate hydrolases"/>
    <property type="match status" value="1"/>
</dbReference>
<keyword evidence="3 7" id="KW-0067">ATP-binding</keyword>
<reference evidence="7 8" key="1">
    <citation type="journal article" date="2019" name="Int. J. Syst. Evol. Microbiol.">
        <title>The Global Catalogue of Microorganisms (GCM) 10K type strain sequencing project: providing services to taxonomists for standard genome sequencing and annotation.</title>
        <authorList>
            <consortium name="The Broad Institute Genomics Platform"/>
            <consortium name="The Broad Institute Genome Sequencing Center for Infectious Disease"/>
            <person name="Wu L."/>
            <person name="Ma J."/>
        </authorList>
    </citation>
    <scope>NUCLEOTIDE SEQUENCE [LARGE SCALE GENOMIC DNA]</scope>
    <source>
        <strain evidence="7 8">JCM 3325</strain>
    </source>
</reference>
<dbReference type="InterPro" id="IPR003306">
    <property type="entry name" value="WIF"/>
</dbReference>
<evidence type="ECO:0000313" key="7">
    <source>
        <dbReference type="EMBL" id="GAA2403264.1"/>
    </source>
</evidence>
<proteinExistence type="predicted"/>
<keyword evidence="8" id="KW-1185">Reference proteome</keyword>
<dbReference type="GO" id="GO:0005524">
    <property type="term" value="F:ATP binding"/>
    <property type="evidence" value="ECO:0007669"/>
    <property type="project" value="UniProtKB-KW"/>
</dbReference>
<keyword evidence="1" id="KW-0813">Transport</keyword>
<dbReference type="Gene3D" id="3.40.50.300">
    <property type="entry name" value="P-loop containing nucleotide triphosphate hydrolases"/>
    <property type="match status" value="1"/>
</dbReference>
<dbReference type="InterPro" id="IPR027417">
    <property type="entry name" value="P-loop_NTPase"/>
</dbReference>
<dbReference type="InterPro" id="IPR003593">
    <property type="entry name" value="AAA+_ATPase"/>
</dbReference>
<accession>A0ABN3IFA0</accession>
<dbReference type="RefSeq" id="WP_344587086.1">
    <property type="nucleotide sequence ID" value="NZ_BAAARW010000002.1"/>
</dbReference>
<sequence>MGMITADGLRATGVTVRYRKGTAALTALDGVSLTAPPGLVTGLIGPAGAGKTALLDVVSGLRRPAHGTVRLDADDLTGRPAHARARLGVARTFQRPRAFGSLTVRQNVQVAAEAHAMTRPTAGRNVRDRRRRRRDARREAGRTADALLDRVGIGRHADDSPERLPAGVVRLMELARALATRPRLLLLDDPSADLPEAESRALEVLLRDLAAEGVAVLLAERELERVMGVCDELYVLESGRTVASGPPFQVRADLRVPA</sequence>
<dbReference type="SMART" id="SM00382">
    <property type="entry name" value="AAA"/>
    <property type="match status" value="1"/>
</dbReference>
<name>A0ABN3IFA0_9ACTN</name>
<evidence type="ECO:0000256" key="3">
    <source>
        <dbReference type="ARBA" id="ARBA00022840"/>
    </source>
</evidence>
<feature type="region of interest" description="Disordered" evidence="4">
    <location>
        <begin position="117"/>
        <end position="141"/>
    </location>
</feature>
<comment type="caution">
    <text evidence="7">The sequence shown here is derived from an EMBL/GenBank/DDBJ whole genome shotgun (WGS) entry which is preliminary data.</text>
</comment>
<organism evidence="7 8">
    <name type="scientific">Actinomadura vinacea</name>
    <dbReference type="NCBI Taxonomy" id="115336"/>
    <lineage>
        <taxon>Bacteria</taxon>
        <taxon>Bacillati</taxon>
        <taxon>Actinomycetota</taxon>
        <taxon>Actinomycetes</taxon>
        <taxon>Streptosporangiales</taxon>
        <taxon>Thermomonosporaceae</taxon>
        <taxon>Actinomadura</taxon>
    </lineage>
</organism>
<dbReference type="InterPro" id="IPR003439">
    <property type="entry name" value="ABC_transporter-like_ATP-bd"/>
</dbReference>
<dbReference type="PROSITE" id="PS50814">
    <property type="entry name" value="WIF"/>
    <property type="match status" value="1"/>
</dbReference>
<dbReference type="EMBL" id="BAAARW010000002">
    <property type="protein sequence ID" value="GAA2403264.1"/>
    <property type="molecule type" value="Genomic_DNA"/>
</dbReference>
<dbReference type="Pfam" id="PF00005">
    <property type="entry name" value="ABC_tran"/>
    <property type="match status" value="1"/>
</dbReference>
<evidence type="ECO:0000256" key="1">
    <source>
        <dbReference type="ARBA" id="ARBA00022448"/>
    </source>
</evidence>
<dbReference type="PANTHER" id="PTHR45772:SF1">
    <property type="entry name" value="ABC TRANSPORTER ATP-BINDING PROTEIN"/>
    <property type="match status" value="1"/>
</dbReference>
<dbReference type="PANTHER" id="PTHR45772">
    <property type="entry name" value="CONSERVED COMPONENT OF ABC TRANSPORTER FOR NATURAL AMINO ACIDS-RELATED"/>
    <property type="match status" value="1"/>
</dbReference>
<feature type="domain" description="WIF" evidence="5">
    <location>
        <begin position="216"/>
        <end position="258"/>
    </location>
</feature>
<protein>
    <submittedName>
        <fullName evidence="7">ABC transporter ATP-binding protein</fullName>
    </submittedName>
</protein>